<dbReference type="PANTHER" id="PTHR43617">
    <property type="entry name" value="L-AMINO ACID N-ACETYLTRANSFERASE"/>
    <property type="match status" value="1"/>
</dbReference>
<keyword evidence="7" id="KW-1185">Reference proteome</keyword>
<dbReference type="GO" id="GO:0008999">
    <property type="term" value="F:protein-N-terminal-alanine acetyltransferase activity"/>
    <property type="evidence" value="ECO:0007669"/>
    <property type="project" value="TreeGrafter"/>
</dbReference>
<comment type="caution">
    <text evidence="4">Lacks conserved residue(s) required for the propagation of feature annotation.</text>
</comment>
<dbReference type="RefSeq" id="WP_205259556.1">
    <property type="nucleotide sequence ID" value="NZ_JAERWK010000006.1"/>
</dbReference>
<proteinExistence type="inferred from homology"/>
<comment type="similarity">
    <text evidence="4">Belongs to the acetyltransferase family. MshD subfamily.</text>
</comment>
<feature type="binding site" evidence="4">
    <location>
        <position position="218"/>
    </location>
    <ligand>
        <name>1D-myo-inositol 2-(L-cysteinylamino)-2-deoxy-alpha-D-glucopyranoside</name>
        <dbReference type="ChEBI" id="CHEBI:58887"/>
    </ligand>
</feature>
<keyword evidence="2 4" id="KW-0677">Repeat</keyword>
<dbReference type="InterPro" id="IPR000182">
    <property type="entry name" value="GNAT_dom"/>
</dbReference>
<comment type="caution">
    <text evidence="6">The sequence shown here is derived from an EMBL/GenBank/DDBJ whole genome shotgun (WGS) entry which is preliminary data.</text>
</comment>
<evidence type="ECO:0000256" key="4">
    <source>
        <dbReference type="HAMAP-Rule" id="MF_01698"/>
    </source>
</evidence>
<dbReference type="NCBIfam" id="TIGR03448">
    <property type="entry name" value="mycothiol_MshD"/>
    <property type="match status" value="1"/>
</dbReference>
<sequence length="307" mass="32683">MSGRATDGPAFAAAVRDLVNTAAVVDGVPALSGHVLDGLADHPELIHLVDARSEPLPSDASGAAMAVGVLATPPGDPAEFVVLPANRRRGLGLRLVQQALDRGAPGVWSYGALPAAVALAGRTGLVATRELLQLRRPLSGELPDAVWPDGVRLRTFVPGQDEEQVLGVNARAFAWHPEQGRLDLAGLRAEMAQVWFDPAGFFLAVDADDTVLGFHWTKVHSADPTPEPGREPGPVGEVYVIGVDPRSPVRRLGSPLTAAGLHHLRDRGLGTVMLYVEGDNRAALALYDRWSFSTRLRNVVYRPPSTL</sequence>
<evidence type="ECO:0000256" key="3">
    <source>
        <dbReference type="ARBA" id="ARBA00023315"/>
    </source>
</evidence>
<dbReference type="PANTHER" id="PTHR43617:SF31">
    <property type="entry name" value="MYCOTHIOL ACETYLTRANSFERASE"/>
    <property type="match status" value="1"/>
</dbReference>
<evidence type="ECO:0000313" key="7">
    <source>
        <dbReference type="Proteomes" id="UP000663792"/>
    </source>
</evidence>
<dbReference type="PROSITE" id="PS51186">
    <property type="entry name" value="GNAT"/>
    <property type="match status" value="1"/>
</dbReference>
<dbReference type="HAMAP" id="MF_01698">
    <property type="entry name" value="MshD"/>
    <property type="match status" value="1"/>
</dbReference>
<dbReference type="GO" id="GO:0035447">
    <property type="term" value="F:mycothiol synthase activity"/>
    <property type="evidence" value="ECO:0007669"/>
    <property type="project" value="UniProtKB-UniRule"/>
</dbReference>
<evidence type="ECO:0000259" key="5">
    <source>
        <dbReference type="PROSITE" id="PS51186"/>
    </source>
</evidence>
<feature type="binding site" evidence="4">
    <location>
        <begin position="241"/>
        <end position="243"/>
    </location>
    <ligand>
        <name>acetyl-CoA</name>
        <dbReference type="ChEBI" id="CHEBI:57288"/>
        <label>2</label>
    </ligand>
</feature>
<feature type="binding site" evidence="4">
    <location>
        <position position="178"/>
    </location>
    <ligand>
        <name>1D-myo-inositol 2-(L-cysteinylamino)-2-deoxy-alpha-D-glucopyranoside</name>
        <dbReference type="ChEBI" id="CHEBI:58887"/>
    </ligand>
</feature>
<comment type="subunit">
    <text evidence="4">Monomer.</text>
</comment>
<reference evidence="6" key="1">
    <citation type="submission" date="2021-01" db="EMBL/GenBank/DDBJ databases">
        <title>YIM 132084 draft genome.</title>
        <authorList>
            <person name="An D."/>
        </authorList>
    </citation>
    <scope>NUCLEOTIDE SEQUENCE</scope>
    <source>
        <strain evidence="6">YIM 132084</strain>
    </source>
</reference>
<feature type="binding site" evidence="4">
    <location>
        <position position="275"/>
    </location>
    <ligand>
        <name>1D-myo-inositol 2-(L-cysteinylamino)-2-deoxy-alpha-D-glucopyranoside</name>
        <dbReference type="ChEBI" id="CHEBI:58887"/>
    </ligand>
</feature>
<dbReference type="EC" id="2.3.1.189" evidence="4"/>
<dbReference type="PIRSF" id="PIRSF021524">
    <property type="entry name" value="MSH_acetyltransferase"/>
    <property type="match status" value="1"/>
</dbReference>
<dbReference type="AlphaFoldDB" id="A0A939BVJ9"/>
<keyword evidence="1 4" id="KW-0808">Transferase</keyword>
<dbReference type="GO" id="GO:0010125">
    <property type="term" value="P:mycothiol biosynthetic process"/>
    <property type="evidence" value="ECO:0007669"/>
    <property type="project" value="UniProtKB-UniRule"/>
</dbReference>
<dbReference type="SUPFAM" id="SSF55729">
    <property type="entry name" value="Acyl-CoA N-acyltransferases (Nat)"/>
    <property type="match status" value="1"/>
</dbReference>
<dbReference type="InterPro" id="IPR016181">
    <property type="entry name" value="Acyl_CoA_acyltransferase"/>
</dbReference>
<dbReference type="InterPro" id="IPR017813">
    <property type="entry name" value="Mycothiol_AcTrfase"/>
</dbReference>
<dbReference type="InterPro" id="IPR050276">
    <property type="entry name" value="MshD_Acetyltransferase"/>
</dbReference>
<comment type="function">
    <text evidence="4">Catalyzes the transfer of acetyl from acetyl-CoA to desacetylmycothiol (Cys-GlcN-Ins) to form mycothiol.</text>
</comment>
<evidence type="ECO:0000256" key="2">
    <source>
        <dbReference type="ARBA" id="ARBA00022737"/>
    </source>
</evidence>
<evidence type="ECO:0000313" key="6">
    <source>
        <dbReference type="EMBL" id="MBM9466598.1"/>
    </source>
</evidence>
<keyword evidence="3 4" id="KW-0012">Acyltransferase</keyword>
<accession>A0A939BVJ9</accession>
<name>A0A939BVJ9_9ACTN</name>
<organism evidence="6 7">
    <name type="scientific">Nakamurella leprariae</name>
    <dbReference type="NCBI Taxonomy" id="2803911"/>
    <lineage>
        <taxon>Bacteria</taxon>
        <taxon>Bacillati</taxon>
        <taxon>Actinomycetota</taxon>
        <taxon>Actinomycetes</taxon>
        <taxon>Nakamurellales</taxon>
        <taxon>Nakamurellaceae</taxon>
        <taxon>Nakamurella</taxon>
    </lineage>
</organism>
<gene>
    <name evidence="4 6" type="primary">mshD</name>
    <name evidence="6" type="ORF">JL106_04795</name>
</gene>
<dbReference type="Pfam" id="PF00583">
    <property type="entry name" value="Acetyltransf_1"/>
    <property type="match status" value="1"/>
</dbReference>
<protein>
    <recommendedName>
        <fullName evidence="4">Mycothiol acetyltransferase</fullName>
        <shortName evidence="4">MSH acetyltransferase</shortName>
        <ecNumber evidence="4">2.3.1.189</ecNumber>
    </recommendedName>
    <alternativeName>
        <fullName evidence="4">Mycothiol synthase</fullName>
    </alternativeName>
</protein>
<feature type="domain" description="N-acetyltransferase" evidence="5">
    <location>
        <begin position="151"/>
        <end position="307"/>
    </location>
</feature>
<dbReference type="EMBL" id="JAERWK010000006">
    <property type="protein sequence ID" value="MBM9466598.1"/>
    <property type="molecule type" value="Genomic_DNA"/>
</dbReference>
<dbReference type="Proteomes" id="UP000663792">
    <property type="component" value="Unassembled WGS sequence"/>
</dbReference>
<feature type="binding site" evidence="4">
    <location>
        <position position="237"/>
    </location>
    <ligand>
        <name>1D-myo-inositol 2-(L-cysteinylamino)-2-deoxy-alpha-D-glucopyranoside</name>
        <dbReference type="ChEBI" id="CHEBI:58887"/>
    </ligand>
</feature>
<comment type="catalytic activity">
    <reaction evidence="4">
        <text>1D-myo-inositol 2-(L-cysteinylamino)-2-deoxy-alpha-D-glucopyranoside + acetyl-CoA = mycothiol + CoA + H(+)</text>
        <dbReference type="Rhea" id="RHEA:26172"/>
        <dbReference type="ChEBI" id="CHEBI:15378"/>
        <dbReference type="ChEBI" id="CHEBI:16768"/>
        <dbReference type="ChEBI" id="CHEBI:57287"/>
        <dbReference type="ChEBI" id="CHEBI:57288"/>
        <dbReference type="ChEBI" id="CHEBI:58887"/>
        <dbReference type="EC" id="2.3.1.189"/>
    </reaction>
</comment>
<evidence type="ECO:0000256" key="1">
    <source>
        <dbReference type="ARBA" id="ARBA00022679"/>
    </source>
</evidence>
<dbReference type="Gene3D" id="3.40.630.30">
    <property type="match status" value="1"/>
</dbReference>